<feature type="compositionally biased region" description="Pro residues" evidence="1">
    <location>
        <begin position="253"/>
        <end position="263"/>
    </location>
</feature>
<feature type="compositionally biased region" description="Polar residues" evidence="1">
    <location>
        <begin position="896"/>
        <end position="905"/>
    </location>
</feature>
<dbReference type="GO" id="GO:0045944">
    <property type="term" value="P:positive regulation of transcription by RNA polymerase II"/>
    <property type="evidence" value="ECO:0007669"/>
    <property type="project" value="TreeGrafter"/>
</dbReference>
<evidence type="ECO:0000259" key="2">
    <source>
        <dbReference type="Pfam" id="PF13820"/>
    </source>
</evidence>
<sequence length="927" mass="98589">MGGVPISDGLAAQCGGSQNRGWQKAVRAAKAPPATPVKGLERVAPYYKGTMVNLQGQVDSLAWLSDVEQDSGVEEDEGTIPNKEDFNIFIAFKGNMEDEDFKDKLDKILKGVPFMIGLGLDKMRPQKVEPWNSVRVTFNIPREAADRLRLLAQNNQQQLRDLGILSVQIEGEGAINLALVQNRGQEVTVNGPLGPTSQMPLGLPMQQAQANIRMNNPSVSMVGSGGCIVGGNAQMQARAPRPLLQSGGIRTPFTPPTQIPVPPGWNQLPSGALQPPPAQGPLATVWKKVPQPGQMPSRPSLATVQTPSHPPPPYPFGSQQAGQGFNVVGQQPGNGHFITPQPKNLQGTTAVSGIRGPPPPSSAQPQPHLSKSPASSPSPFQQGSPGTPPNMSQGQNQIGPRSATPQGFPQAVSSPGRAVLGQQNSVQAGFMVMAQQGQVSQIPHSSIGGIPKRMPMGFPNVQGNFMQGQVNSSTAGVSVGNSNPPLQNSQNIQHSGQPSSSAPSQMPPPHGQSNVIQTNLMGIHGNLQNQTSGNVTSSGVGQSAQGLQTQMMNMQHQQISSSQGQMVQSQSGGQMILSRGQLVNQTPLLVSNQNPNMVPQRITPPKQMMAQQGQPVMPTHGQMMGNQTQQVVLQQNSMMEQMIVNQMPNKQPFGPQGHSASLQGQVMRGATPSVQGNLVQFQGQINPQQQQLPQSSQPQQQMPMNGNPNQTMSLHGQTRLQGGHHLVQQQQPQQLNDPNVNSGDITLQQMIPDVQSQQQQQSGMVGPPHMQTGSGHFSGHGMQFSGQFGGQLTMGGPCVQSSNFPGNKDVTLTSPLLVNLLQSDISTAQFGPGGKQTGINQAKPKKKKPPRKKKAIGVPSEESATVTEQGEVKCAPEKPKPPSRRGSRAERDTDEGSTPQETVENGQRKRPARPSPSLVPTMKGISN</sequence>
<dbReference type="PANTHER" id="PTHR15690">
    <property type="entry name" value="NUCLEAR RECEPTOR COACTIVATOR 6"/>
    <property type="match status" value="1"/>
</dbReference>
<organism evidence="3 4">
    <name type="scientific">Polypterus senegalus</name>
    <name type="common">Senegal bichir</name>
    <dbReference type="NCBI Taxonomy" id="55291"/>
    <lineage>
        <taxon>Eukaryota</taxon>
        <taxon>Metazoa</taxon>
        <taxon>Chordata</taxon>
        <taxon>Craniata</taxon>
        <taxon>Vertebrata</taxon>
        <taxon>Euteleostomi</taxon>
        <taxon>Actinopterygii</taxon>
        <taxon>Polypteriformes</taxon>
        <taxon>Polypteridae</taxon>
        <taxon>Polypterus</taxon>
    </lineage>
</organism>
<dbReference type="Pfam" id="PF13820">
    <property type="entry name" value="NCOA6_TRADD-N"/>
    <property type="match status" value="1"/>
</dbReference>
<dbReference type="PANTHER" id="PTHR15690:SF0">
    <property type="entry name" value="NUCLEAR RECEPTOR COACTIVATOR 6"/>
    <property type="match status" value="1"/>
</dbReference>
<feature type="compositionally biased region" description="Polar residues" evidence="1">
    <location>
        <begin position="341"/>
        <end position="351"/>
    </location>
</feature>
<feature type="compositionally biased region" description="Low complexity" evidence="1">
    <location>
        <begin position="493"/>
        <end position="504"/>
    </location>
</feature>
<feature type="domain" description="Nuclear receptor coactivator 6 TRADD-N" evidence="2">
    <location>
        <begin position="87"/>
        <end position="226"/>
    </location>
</feature>
<feature type="non-terminal residue" evidence="3">
    <location>
        <position position="1"/>
    </location>
</feature>
<dbReference type="InterPro" id="IPR026638">
    <property type="entry name" value="NCOA6"/>
</dbReference>
<feature type="region of interest" description="Disordered" evidence="1">
    <location>
        <begin position="827"/>
        <end position="927"/>
    </location>
</feature>
<comment type="caution">
    <text evidence="3">The sequence shown here is derived from an EMBL/GenBank/DDBJ whole genome shotgun (WGS) entry which is preliminary data.</text>
</comment>
<dbReference type="InterPro" id="IPR032715">
    <property type="entry name" value="NCOA6_TRADD-N"/>
</dbReference>
<proteinExistence type="predicted"/>
<evidence type="ECO:0000313" key="4">
    <source>
        <dbReference type="Proteomes" id="UP000886611"/>
    </source>
</evidence>
<feature type="non-terminal residue" evidence="3">
    <location>
        <position position="927"/>
    </location>
</feature>
<dbReference type="Proteomes" id="UP000886611">
    <property type="component" value="Unassembled WGS sequence"/>
</dbReference>
<feature type="compositionally biased region" description="Basic residues" evidence="1">
    <location>
        <begin position="843"/>
        <end position="855"/>
    </location>
</feature>
<dbReference type="GO" id="GO:0003713">
    <property type="term" value="F:transcription coactivator activity"/>
    <property type="evidence" value="ECO:0007669"/>
    <property type="project" value="InterPro"/>
</dbReference>
<reference evidence="3 4" key="1">
    <citation type="journal article" date="2021" name="Cell">
        <title>Tracing the genetic footprints of vertebrate landing in non-teleost ray-finned fishes.</title>
        <authorList>
            <person name="Bi X."/>
            <person name="Wang K."/>
            <person name="Yang L."/>
            <person name="Pan H."/>
            <person name="Jiang H."/>
            <person name="Wei Q."/>
            <person name="Fang M."/>
            <person name="Yu H."/>
            <person name="Zhu C."/>
            <person name="Cai Y."/>
            <person name="He Y."/>
            <person name="Gan X."/>
            <person name="Zeng H."/>
            <person name="Yu D."/>
            <person name="Zhu Y."/>
            <person name="Jiang H."/>
            <person name="Qiu Q."/>
            <person name="Yang H."/>
            <person name="Zhang Y.E."/>
            <person name="Wang W."/>
            <person name="Zhu M."/>
            <person name="He S."/>
            <person name="Zhang G."/>
        </authorList>
    </citation>
    <scope>NUCLEOTIDE SEQUENCE [LARGE SCALE GENOMIC DNA]</scope>
    <source>
        <strain evidence="3">Bchr_013</strain>
    </source>
</reference>
<dbReference type="EMBL" id="JAATIS010004524">
    <property type="protein sequence ID" value="KAG2461318.1"/>
    <property type="molecule type" value="Genomic_DNA"/>
</dbReference>
<feature type="compositionally biased region" description="Polar residues" evidence="1">
    <location>
        <begin position="317"/>
        <end position="333"/>
    </location>
</feature>
<feature type="compositionally biased region" description="Polar residues" evidence="1">
    <location>
        <begin position="390"/>
        <end position="413"/>
    </location>
</feature>
<dbReference type="GO" id="GO:0005667">
    <property type="term" value="C:transcription regulator complex"/>
    <property type="evidence" value="ECO:0007669"/>
    <property type="project" value="TreeGrafter"/>
</dbReference>
<feature type="compositionally biased region" description="Polar residues" evidence="1">
    <location>
        <begin position="462"/>
        <end position="492"/>
    </location>
</feature>
<feature type="region of interest" description="Disordered" evidence="1">
    <location>
        <begin position="685"/>
        <end position="711"/>
    </location>
</feature>
<feature type="compositionally biased region" description="Low complexity" evidence="1">
    <location>
        <begin position="685"/>
        <end position="710"/>
    </location>
</feature>
<feature type="region of interest" description="Disordered" evidence="1">
    <location>
        <begin position="462"/>
        <end position="516"/>
    </location>
</feature>
<feature type="compositionally biased region" description="Basic and acidic residues" evidence="1">
    <location>
        <begin position="870"/>
        <end position="880"/>
    </location>
</feature>
<dbReference type="AlphaFoldDB" id="A0A8X7X4U3"/>
<name>A0A8X7X4U3_POLSE</name>
<dbReference type="GO" id="GO:0035097">
    <property type="term" value="C:histone methyltransferase complex"/>
    <property type="evidence" value="ECO:0007669"/>
    <property type="project" value="TreeGrafter"/>
</dbReference>
<protein>
    <submittedName>
        <fullName evidence="3">NCOA6 protein</fullName>
    </submittedName>
</protein>
<evidence type="ECO:0000313" key="3">
    <source>
        <dbReference type="EMBL" id="KAG2461318.1"/>
    </source>
</evidence>
<gene>
    <name evidence="3" type="primary">Ncoa6</name>
    <name evidence="3" type="ORF">GTO96_0008365</name>
</gene>
<accession>A0A8X7X4U3</accession>
<feature type="compositionally biased region" description="Low complexity" evidence="1">
    <location>
        <begin position="363"/>
        <end position="385"/>
    </location>
</feature>
<keyword evidence="4" id="KW-1185">Reference proteome</keyword>
<evidence type="ECO:0000256" key="1">
    <source>
        <dbReference type="SAM" id="MobiDB-lite"/>
    </source>
</evidence>
<feature type="region of interest" description="Disordered" evidence="1">
    <location>
        <begin position="253"/>
        <end position="416"/>
    </location>
</feature>